<dbReference type="RefSeq" id="WP_192565251.1">
    <property type="nucleotide sequence ID" value="NZ_JACZEP010000001.1"/>
</dbReference>
<dbReference type="PRINTS" id="PR00502">
    <property type="entry name" value="NUDIXFAMILY"/>
</dbReference>
<dbReference type="InterPro" id="IPR020084">
    <property type="entry name" value="NUDIX_hydrolase_CS"/>
</dbReference>
<gene>
    <name evidence="5" type="ORF">IHE39_01265</name>
</gene>
<dbReference type="Gene3D" id="3.90.79.10">
    <property type="entry name" value="Nucleoside Triphosphate Pyrophosphohydrolase"/>
    <property type="match status" value="1"/>
</dbReference>
<organism evidence="5 6">
    <name type="scientific">Aminobacter carboxidus</name>
    <dbReference type="NCBI Taxonomy" id="376165"/>
    <lineage>
        <taxon>Bacteria</taxon>
        <taxon>Pseudomonadati</taxon>
        <taxon>Pseudomonadota</taxon>
        <taxon>Alphaproteobacteria</taxon>
        <taxon>Hyphomicrobiales</taxon>
        <taxon>Phyllobacteriaceae</taxon>
        <taxon>Aminobacter</taxon>
    </lineage>
</organism>
<comment type="cofactor">
    <cofactor evidence="1">
        <name>Mg(2+)</name>
        <dbReference type="ChEBI" id="CHEBI:18420"/>
    </cofactor>
</comment>
<dbReference type="PROSITE" id="PS51462">
    <property type="entry name" value="NUDIX"/>
    <property type="match status" value="1"/>
</dbReference>
<dbReference type="PROSITE" id="PS00893">
    <property type="entry name" value="NUDIX_BOX"/>
    <property type="match status" value="1"/>
</dbReference>
<dbReference type="InterPro" id="IPR015797">
    <property type="entry name" value="NUDIX_hydrolase-like_dom_sf"/>
</dbReference>
<dbReference type="EMBL" id="JACZEP010000001">
    <property type="protein sequence ID" value="MBE1202912.1"/>
    <property type="molecule type" value="Genomic_DNA"/>
</dbReference>
<keyword evidence="6" id="KW-1185">Reference proteome</keyword>
<sequence>MSDPVVTASALLVNESGQVLFGLRADWKKAWPGHWDAIGGRVEPDETPEDAMKREVREETGVTPTEFLWLDCVPERRPDVYGDALHHVYAVTAWTGGVPENVCDEHAEIRWFAPEELGALTNLADIDYVRLAGAATRQRQAVVSGG</sequence>
<dbReference type="Pfam" id="PF00293">
    <property type="entry name" value="NUDIX"/>
    <property type="match status" value="1"/>
</dbReference>
<dbReference type="PANTHER" id="PTHR43736">
    <property type="entry name" value="ADP-RIBOSE PYROPHOSPHATASE"/>
    <property type="match status" value="1"/>
</dbReference>
<name>A0ABR9GH09_9HYPH</name>
<evidence type="ECO:0000313" key="6">
    <source>
        <dbReference type="Proteomes" id="UP000598227"/>
    </source>
</evidence>
<protein>
    <submittedName>
        <fullName evidence="5">NUDIX hydrolase</fullName>
    </submittedName>
</protein>
<keyword evidence="2 3" id="KW-0378">Hydrolase</keyword>
<dbReference type="SUPFAM" id="SSF55811">
    <property type="entry name" value="Nudix"/>
    <property type="match status" value="1"/>
</dbReference>
<evidence type="ECO:0000256" key="3">
    <source>
        <dbReference type="RuleBase" id="RU003476"/>
    </source>
</evidence>
<proteinExistence type="inferred from homology"/>
<comment type="similarity">
    <text evidence="3">Belongs to the Nudix hydrolase family.</text>
</comment>
<evidence type="ECO:0000256" key="1">
    <source>
        <dbReference type="ARBA" id="ARBA00001946"/>
    </source>
</evidence>
<dbReference type="PANTHER" id="PTHR43736:SF1">
    <property type="entry name" value="DIHYDRONEOPTERIN TRIPHOSPHATE DIPHOSPHATASE"/>
    <property type="match status" value="1"/>
</dbReference>
<comment type="caution">
    <text evidence="5">The sequence shown here is derived from an EMBL/GenBank/DDBJ whole genome shotgun (WGS) entry which is preliminary data.</text>
</comment>
<dbReference type="GO" id="GO:0016787">
    <property type="term" value="F:hydrolase activity"/>
    <property type="evidence" value="ECO:0007669"/>
    <property type="project" value="UniProtKB-KW"/>
</dbReference>
<evidence type="ECO:0000256" key="2">
    <source>
        <dbReference type="ARBA" id="ARBA00022801"/>
    </source>
</evidence>
<dbReference type="Proteomes" id="UP000598227">
    <property type="component" value="Unassembled WGS sequence"/>
</dbReference>
<dbReference type="InterPro" id="IPR020476">
    <property type="entry name" value="Nudix_hydrolase"/>
</dbReference>
<evidence type="ECO:0000259" key="4">
    <source>
        <dbReference type="PROSITE" id="PS51462"/>
    </source>
</evidence>
<dbReference type="InterPro" id="IPR000086">
    <property type="entry name" value="NUDIX_hydrolase_dom"/>
</dbReference>
<feature type="domain" description="Nudix hydrolase" evidence="4">
    <location>
        <begin position="3"/>
        <end position="134"/>
    </location>
</feature>
<accession>A0ABR9GH09</accession>
<evidence type="ECO:0000313" key="5">
    <source>
        <dbReference type="EMBL" id="MBE1202912.1"/>
    </source>
</evidence>
<reference evidence="5 6" key="1">
    <citation type="submission" date="2020-09" db="EMBL/GenBank/DDBJ databases">
        <title>Draft Genome Sequence of Aminobacter carboxidus type strain DSM 1086, a soil Gram-negative carboxydobacterium.</title>
        <authorList>
            <person name="Turrini P."/>
            <person name="Tescari M."/>
            <person name="Artuso I."/>
            <person name="Lugli G.A."/>
            <person name="Frangipani E."/>
            <person name="Ventura M."/>
            <person name="Visca P."/>
        </authorList>
    </citation>
    <scope>NUCLEOTIDE SEQUENCE [LARGE SCALE GENOMIC DNA]</scope>
    <source>
        <strain evidence="5 6">DSM 1086</strain>
    </source>
</reference>
<dbReference type="CDD" id="cd02883">
    <property type="entry name" value="NUDIX_Hydrolase"/>
    <property type="match status" value="1"/>
</dbReference>